<dbReference type="PANTHER" id="PTHR31710">
    <property type="entry name" value="GB|AAF16529.1-RELATED"/>
    <property type="match status" value="1"/>
</dbReference>
<dbReference type="EMBL" id="OU466857">
    <property type="protein sequence ID" value="CAH2033564.1"/>
    <property type="molecule type" value="Genomic_DNA"/>
</dbReference>
<keyword evidence="3" id="KW-1185">Reference proteome</keyword>
<dbReference type="Proteomes" id="UP000836841">
    <property type="component" value="Chromosome 1"/>
</dbReference>
<evidence type="ECO:0000313" key="2">
    <source>
        <dbReference type="EMBL" id="CAH2033564.1"/>
    </source>
</evidence>
<name>A0AAU9R8N2_THLAR</name>
<protein>
    <recommendedName>
        <fullName evidence="4">Plant thionin family protein</fullName>
    </recommendedName>
</protein>
<reference evidence="2 3" key="1">
    <citation type="submission" date="2022-03" db="EMBL/GenBank/DDBJ databases">
        <authorList>
            <person name="Nunn A."/>
            <person name="Chopra R."/>
            <person name="Nunn A."/>
            <person name="Contreras Garrido A."/>
        </authorList>
    </citation>
    <scope>NUCLEOTIDE SEQUENCE [LARGE SCALE GENOMIC DNA]</scope>
</reference>
<feature type="signal peptide" evidence="1">
    <location>
        <begin position="1"/>
        <end position="19"/>
    </location>
</feature>
<evidence type="ECO:0000313" key="3">
    <source>
        <dbReference type="Proteomes" id="UP000836841"/>
    </source>
</evidence>
<accession>A0AAU9R8N2</accession>
<evidence type="ECO:0000256" key="1">
    <source>
        <dbReference type="SAM" id="SignalP"/>
    </source>
</evidence>
<proteinExistence type="predicted"/>
<organism evidence="2 3">
    <name type="scientific">Thlaspi arvense</name>
    <name type="common">Field penny-cress</name>
    <dbReference type="NCBI Taxonomy" id="13288"/>
    <lineage>
        <taxon>Eukaryota</taxon>
        <taxon>Viridiplantae</taxon>
        <taxon>Streptophyta</taxon>
        <taxon>Embryophyta</taxon>
        <taxon>Tracheophyta</taxon>
        <taxon>Spermatophyta</taxon>
        <taxon>Magnoliopsida</taxon>
        <taxon>eudicotyledons</taxon>
        <taxon>Gunneridae</taxon>
        <taxon>Pentapetalae</taxon>
        <taxon>rosids</taxon>
        <taxon>malvids</taxon>
        <taxon>Brassicales</taxon>
        <taxon>Brassicaceae</taxon>
        <taxon>Thlaspideae</taxon>
        <taxon>Thlaspi</taxon>
    </lineage>
</organism>
<sequence>MKKTCSILMIVAMITMMFGAQISHATVEMCVKHCIPNQCMKVATHPDPMICEAACKKLCNEQLAKHEEYIVPVKERSTLYKALCKWLNCKQ</sequence>
<keyword evidence="1" id="KW-0732">Signal</keyword>
<gene>
    <name evidence="2" type="ORF">TAV2_LOCUS3045</name>
</gene>
<dbReference type="PANTHER" id="PTHR31710:SF38">
    <property type="entry name" value="GB|AAF16529.1-RELATED"/>
    <property type="match status" value="1"/>
</dbReference>
<feature type="chain" id="PRO_5043762375" description="Plant thionin family protein" evidence="1">
    <location>
        <begin position="20"/>
        <end position="91"/>
    </location>
</feature>
<evidence type="ECO:0008006" key="4">
    <source>
        <dbReference type="Google" id="ProtNLM"/>
    </source>
</evidence>
<dbReference type="AlphaFoldDB" id="A0AAU9R8N2"/>